<comment type="caution">
    <text evidence="2">The sequence shown here is derived from an EMBL/GenBank/DDBJ whole genome shotgun (WGS) entry which is preliminary data.</text>
</comment>
<dbReference type="NCBIfam" id="NF035944">
    <property type="entry name" value="PEPxxWA-CTERM"/>
    <property type="match status" value="1"/>
</dbReference>
<dbReference type="AlphaFoldDB" id="A0A7W7AHP9"/>
<name>A0A7W7AHP9_9SPHN</name>
<keyword evidence="3" id="KW-1185">Reference proteome</keyword>
<protein>
    <recommendedName>
        <fullName evidence="1">Ice-binding protein C-terminal domain-containing protein</fullName>
    </recommendedName>
</protein>
<reference evidence="2 3" key="1">
    <citation type="submission" date="2020-08" db="EMBL/GenBank/DDBJ databases">
        <title>Genomic Encyclopedia of Type Strains, Phase IV (KMG-IV): sequencing the most valuable type-strain genomes for metagenomic binning, comparative biology and taxonomic classification.</title>
        <authorList>
            <person name="Goeker M."/>
        </authorList>
    </citation>
    <scope>NUCLEOTIDE SEQUENCE [LARGE SCALE GENOMIC DNA]</scope>
    <source>
        <strain evidence="2 3">DSM 15867</strain>
    </source>
</reference>
<evidence type="ECO:0000313" key="2">
    <source>
        <dbReference type="EMBL" id="MBB4616257.1"/>
    </source>
</evidence>
<dbReference type="NCBIfam" id="TIGR02595">
    <property type="entry name" value="PEP_CTERM"/>
    <property type="match status" value="1"/>
</dbReference>
<proteinExistence type="predicted"/>
<organism evidence="2 3">
    <name type="scientific">Sphingomonas abaci</name>
    <dbReference type="NCBI Taxonomy" id="237611"/>
    <lineage>
        <taxon>Bacteria</taxon>
        <taxon>Pseudomonadati</taxon>
        <taxon>Pseudomonadota</taxon>
        <taxon>Alphaproteobacteria</taxon>
        <taxon>Sphingomonadales</taxon>
        <taxon>Sphingomonadaceae</taxon>
        <taxon>Sphingomonas</taxon>
    </lineage>
</organism>
<sequence length="187" mass="18800">MTAALVVAGQAQAATELTYVFQARGAGTAITGYDNQGPITSAFSAATIRFVVSVADGADVGFGQADSPIFLSSDDQGLSFRFEPVRYGVSGSGRACVPGGVGGFAPAATQATDAACSAVTINTAAFGGAGSRFTGIITGYEVLAGRVGDDFAYTPMVPEPATWALTLFGFGLAGYVLRRRGAAFAAA</sequence>
<evidence type="ECO:0000259" key="1">
    <source>
        <dbReference type="Pfam" id="PF07589"/>
    </source>
</evidence>
<evidence type="ECO:0000313" key="3">
    <source>
        <dbReference type="Proteomes" id="UP000574769"/>
    </source>
</evidence>
<accession>A0A7W7AHP9</accession>
<gene>
    <name evidence="2" type="ORF">GGQ96_000363</name>
</gene>
<dbReference type="Pfam" id="PF07589">
    <property type="entry name" value="PEP-CTERM"/>
    <property type="match status" value="1"/>
</dbReference>
<dbReference type="Proteomes" id="UP000574769">
    <property type="component" value="Unassembled WGS sequence"/>
</dbReference>
<dbReference type="EMBL" id="JACHNY010000001">
    <property type="protein sequence ID" value="MBB4616257.1"/>
    <property type="molecule type" value="Genomic_DNA"/>
</dbReference>
<dbReference type="RefSeq" id="WP_246360005.1">
    <property type="nucleotide sequence ID" value="NZ_JACHNY010000001.1"/>
</dbReference>
<dbReference type="InterPro" id="IPR013424">
    <property type="entry name" value="Ice-binding_C"/>
</dbReference>
<feature type="domain" description="Ice-binding protein C-terminal" evidence="1">
    <location>
        <begin position="157"/>
        <end position="180"/>
    </location>
</feature>